<dbReference type="RefSeq" id="WP_245119861.1">
    <property type="nucleotide sequence ID" value="NZ_CP095061.1"/>
</dbReference>
<evidence type="ECO:0000313" key="4">
    <source>
        <dbReference type="Proteomes" id="UP000830401"/>
    </source>
</evidence>
<dbReference type="InterPro" id="IPR026444">
    <property type="entry name" value="Secre_tail"/>
</dbReference>
<dbReference type="PANTHER" id="PTHR41339">
    <property type="entry name" value="LIPL48"/>
    <property type="match status" value="1"/>
</dbReference>
<reference evidence="3" key="1">
    <citation type="submission" date="2022-04" db="EMBL/GenBank/DDBJ databases">
        <title>Hymenobacter sp. isolated from the air.</title>
        <authorList>
            <person name="Won M."/>
            <person name="Lee C.-M."/>
            <person name="Woen H.-Y."/>
            <person name="Kwon S.-W."/>
        </authorList>
    </citation>
    <scope>NUCLEOTIDE SEQUENCE</scope>
    <source>
        <strain evidence="3">5420S-77</strain>
    </source>
</reference>
<gene>
    <name evidence="3" type="ORF">MUN86_20535</name>
</gene>
<feature type="domain" description="Secretion system C-terminal sorting" evidence="2">
    <location>
        <begin position="275"/>
        <end position="350"/>
    </location>
</feature>
<evidence type="ECO:0000313" key="3">
    <source>
        <dbReference type="EMBL" id="UOQ65880.1"/>
    </source>
</evidence>
<protein>
    <submittedName>
        <fullName evidence="3">T9SS type A sorting domain-containing protein</fullName>
    </submittedName>
</protein>
<evidence type="ECO:0000259" key="2">
    <source>
        <dbReference type="Pfam" id="PF18962"/>
    </source>
</evidence>
<keyword evidence="4" id="KW-1185">Reference proteome</keyword>
<dbReference type="Pfam" id="PF18962">
    <property type="entry name" value="Por_Secre_tail"/>
    <property type="match status" value="1"/>
</dbReference>
<sequence length="352" mass="36916">MVRGTVNAKHLIAFRGLDDDFDTDNGYSGKVQYGVSLRDPQVADVASGGASNGFESDNDATGTTNTPRTSATFSNMSVFLPGPLTAADPAFQRGVHIRRNSAISLFNSVITGFRRGVLVDGAATEGNITSGASAFKNNVFADINSGSATSYFAVNTGSTFDANAYFNDAARANTTFTTVGALGYSSTNFIINTNVPPAFNLPAASVLNTGASFTDAKLADAFFDKTGTFRGAFGATNWAQGWTNFNPQITCYNAPGLTLSNRKADEQVQSLSVAPNPTEGAARLTFDLKRASTVTVRVLDITGRTVAVVRNGQKLSTGVQNVELPTSLQAGLYVASVTTAESTQAVRFVVAK</sequence>
<name>A0ABY4G4Q8_9BACT</name>
<dbReference type="EMBL" id="CP095061">
    <property type="protein sequence ID" value="UOQ65880.1"/>
    <property type="molecule type" value="Genomic_DNA"/>
</dbReference>
<feature type="compositionally biased region" description="Polar residues" evidence="1">
    <location>
        <begin position="53"/>
        <end position="66"/>
    </location>
</feature>
<evidence type="ECO:0000256" key="1">
    <source>
        <dbReference type="SAM" id="MobiDB-lite"/>
    </source>
</evidence>
<accession>A0ABY4G4Q8</accession>
<dbReference type="Proteomes" id="UP000830401">
    <property type="component" value="Chromosome"/>
</dbReference>
<dbReference type="PANTHER" id="PTHR41339:SF1">
    <property type="entry name" value="SECRETED PROTEIN"/>
    <property type="match status" value="1"/>
</dbReference>
<dbReference type="NCBIfam" id="TIGR04183">
    <property type="entry name" value="Por_Secre_tail"/>
    <property type="match status" value="1"/>
</dbReference>
<feature type="region of interest" description="Disordered" evidence="1">
    <location>
        <begin position="46"/>
        <end position="66"/>
    </location>
</feature>
<proteinExistence type="predicted"/>
<organism evidence="3 4">
    <name type="scientific">Hymenobacter volaticus</name>
    <dbReference type="NCBI Taxonomy" id="2932254"/>
    <lineage>
        <taxon>Bacteria</taxon>
        <taxon>Pseudomonadati</taxon>
        <taxon>Bacteroidota</taxon>
        <taxon>Cytophagia</taxon>
        <taxon>Cytophagales</taxon>
        <taxon>Hymenobacteraceae</taxon>
        <taxon>Hymenobacter</taxon>
    </lineage>
</organism>